<reference evidence="1 2" key="1">
    <citation type="journal article" date="2019" name="Commun. Biol.">
        <title>The bagworm genome reveals a unique fibroin gene that provides high tensile strength.</title>
        <authorList>
            <person name="Kono N."/>
            <person name="Nakamura H."/>
            <person name="Ohtoshi R."/>
            <person name="Tomita M."/>
            <person name="Numata K."/>
            <person name="Arakawa K."/>
        </authorList>
    </citation>
    <scope>NUCLEOTIDE SEQUENCE [LARGE SCALE GENOMIC DNA]</scope>
</reference>
<dbReference type="Proteomes" id="UP000299102">
    <property type="component" value="Unassembled WGS sequence"/>
</dbReference>
<name>A0A4C1Z2I0_EUMVA</name>
<sequence>MVTILEIQTARILSVIPTATVSHYACARKIILELCRRGHEVVSISPYEEKNAPDNLTWIPVRAKSIMESVTIKVQMVIVVDEHSHSQRTHQCAAGFLRGTVISDGGDRANGRDE</sequence>
<proteinExistence type="predicted"/>
<gene>
    <name evidence="1" type="ORF">EVAR_91673_1</name>
</gene>
<keyword evidence="2" id="KW-1185">Reference proteome</keyword>
<organism evidence="1 2">
    <name type="scientific">Eumeta variegata</name>
    <name type="common">Bagworm moth</name>
    <name type="synonym">Eumeta japonica</name>
    <dbReference type="NCBI Taxonomy" id="151549"/>
    <lineage>
        <taxon>Eukaryota</taxon>
        <taxon>Metazoa</taxon>
        <taxon>Ecdysozoa</taxon>
        <taxon>Arthropoda</taxon>
        <taxon>Hexapoda</taxon>
        <taxon>Insecta</taxon>
        <taxon>Pterygota</taxon>
        <taxon>Neoptera</taxon>
        <taxon>Endopterygota</taxon>
        <taxon>Lepidoptera</taxon>
        <taxon>Glossata</taxon>
        <taxon>Ditrysia</taxon>
        <taxon>Tineoidea</taxon>
        <taxon>Psychidae</taxon>
        <taxon>Oiketicinae</taxon>
        <taxon>Eumeta</taxon>
    </lineage>
</organism>
<dbReference type="EMBL" id="BGZK01001570">
    <property type="protein sequence ID" value="GBP82548.1"/>
    <property type="molecule type" value="Genomic_DNA"/>
</dbReference>
<evidence type="ECO:0000313" key="2">
    <source>
        <dbReference type="Proteomes" id="UP000299102"/>
    </source>
</evidence>
<evidence type="ECO:0000313" key="1">
    <source>
        <dbReference type="EMBL" id="GBP82548.1"/>
    </source>
</evidence>
<comment type="caution">
    <text evidence="1">The sequence shown here is derived from an EMBL/GenBank/DDBJ whole genome shotgun (WGS) entry which is preliminary data.</text>
</comment>
<accession>A0A4C1Z2I0</accession>
<dbReference type="OrthoDB" id="5835829at2759"/>
<dbReference type="AlphaFoldDB" id="A0A4C1Z2I0"/>
<protein>
    <submittedName>
        <fullName evidence="1">Uncharacterized protein</fullName>
    </submittedName>
</protein>